<dbReference type="PATRIC" id="fig|743722.3.peg.5260"/>
<dbReference type="eggNOG" id="ENOG5032Y0V">
    <property type="taxonomic scope" value="Bacteria"/>
</dbReference>
<gene>
    <name evidence="2" type="ordered locus">Sph21_4963</name>
</gene>
<sequence>MIILYTEKQKITAFFLWFFLLAANILFFLGFIQQIVLKQHFGNVPTSNTVIVVGLVFTSLVSLYFFSIKLETRITDSEISFRFFPFHRRFINIPLSNILEMQIVQSNPTKFYRVYGMSLLRSKNRFVLLGKYSLRLVLNNGDKIYIGTKKPSEVNSILNKLNF</sequence>
<name>F4C9T3_SPHS2</name>
<organism evidence="2">
    <name type="scientific">Sphingobacterium sp. (strain 21)</name>
    <dbReference type="NCBI Taxonomy" id="743722"/>
    <lineage>
        <taxon>Bacteria</taxon>
        <taxon>Pseudomonadati</taxon>
        <taxon>Bacteroidota</taxon>
        <taxon>Sphingobacteriia</taxon>
        <taxon>Sphingobacteriales</taxon>
        <taxon>Sphingobacteriaceae</taxon>
        <taxon>Sphingobacterium</taxon>
    </lineage>
</organism>
<dbReference type="OrthoDB" id="582675at2"/>
<dbReference type="KEGG" id="shg:Sph21_4963"/>
<evidence type="ECO:0000256" key="1">
    <source>
        <dbReference type="SAM" id="Phobius"/>
    </source>
</evidence>
<evidence type="ECO:0000313" key="2">
    <source>
        <dbReference type="EMBL" id="ADZ81468.1"/>
    </source>
</evidence>
<dbReference type="EMBL" id="CP002584">
    <property type="protein sequence ID" value="ADZ81468.1"/>
    <property type="molecule type" value="Genomic_DNA"/>
</dbReference>
<protein>
    <recommendedName>
        <fullName evidence="3">Bacterial Pleckstrin homology domain-containing protein</fullName>
    </recommendedName>
</protein>
<feature type="transmembrane region" description="Helical" evidence="1">
    <location>
        <begin position="48"/>
        <end position="66"/>
    </location>
</feature>
<proteinExistence type="predicted"/>
<evidence type="ECO:0008006" key="3">
    <source>
        <dbReference type="Google" id="ProtNLM"/>
    </source>
</evidence>
<keyword evidence="1" id="KW-1133">Transmembrane helix</keyword>
<dbReference type="AlphaFoldDB" id="F4C9T3"/>
<feature type="transmembrane region" description="Helical" evidence="1">
    <location>
        <begin position="12"/>
        <end position="36"/>
    </location>
</feature>
<dbReference type="STRING" id="743722.Sph21_4963"/>
<accession>F4C9T3</accession>
<dbReference type="HOGENOM" id="CLU_112305_0_0_10"/>
<keyword evidence="1" id="KW-0812">Transmembrane</keyword>
<reference evidence="2" key="1">
    <citation type="submission" date="2011-03" db="EMBL/GenBank/DDBJ databases">
        <title>Complete sequence of Sphingobacterium sp. 21.</title>
        <authorList>
            <consortium name="US DOE Joint Genome Institute"/>
            <person name="Lucas S."/>
            <person name="Copeland A."/>
            <person name="Lapidus A."/>
            <person name="Cheng J.-F."/>
            <person name="Goodwin L."/>
            <person name="Pitluck S."/>
            <person name="Davenport K."/>
            <person name="Detter J.C."/>
            <person name="Han C."/>
            <person name="Tapia R."/>
            <person name="Land M."/>
            <person name="Hauser L."/>
            <person name="Kyrpides N."/>
            <person name="Ivanova N."/>
            <person name="Ovchinnikova G."/>
            <person name="Pagani I."/>
            <person name="Siebers A.K."/>
            <person name="Allgaier M."/>
            <person name="Thelen M.P."/>
            <person name="Hugenholtz P."/>
            <person name="Woyke T."/>
        </authorList>
    </citation>
    <scope>NUCLEOTIDE SEQUENCE</scope>
    <source>
        <strain evidence="2">21</strain>
    </source>
</reference>
<keyword evidence="1" id="KW-0472">Membrane</keyword>